<dbReference type="CDD" id="cd08977">
    <property type="entry name" value="SusD"/>
    <property type="match status" value="1"/>
</dbReference>
<evidence type="ECO:0000256" key="3">
    <source>
        <dbReference type="ARBA" id="ARBA00022729"/>
    </source>
</evidence>
<evidence type="ECO:0000259" key="8">
    <source>
        <dbReference type="Pfam" id="PF14322"/>
    </source>
</evidence>
<dbReference type="InterPro" id="IPR012944">
    <property type="entry name" value="SusD_RagB_dom"/>
</dbReference>
<dbReference type="Gene3D" id="1.25.40.390">
    <property type="match status" value="1"/>
</dbReference>
<keyword evidence="3 6" id="KW-0732">Signal</keyword>
<dbReference type="EMBL" id="FLUL01000001">
    <property type="protein sequence ID" value="SBV93736.1"/>
    <property type="molecule type" value="Genomic_DNA"/>
</dbReference>
<evidence type="ECO:0000256" key="4">
    <source>
        <dbReference type="ARBA" id="ARBA00023136"/>
    </source>
</evidence>
<dbReference type="RefSeq" id="WP_296946990.1">
    <property type="nucleotide sequence ID" value="NZ_LT599021.1"/>
</dbReference>
<evidence type="ECO:0000256" key="2">
    <source>
        <dbReference type="ARBA" id="ARBA00006275"/>
    </source>
</evidence>
<keyword evidence="5" id="KW-0998">Cell outer membrane</keyword>
<reference evidence="9" key="1">
    <citation type="submission" date="2016-04" db="EMBL/GenBank/DDBJ databases">
        <authorList>
            <person name="Evans L.H."/>
            <person name="Alamgir A."/>
            <person name="Owens N."/>
            <person name="Weber N.D."/>
            <person name="Virtaneva K."/>
            <person name="Barbian K."/>
            <person name="Babar A."/>
            <person name="Rosenke K."/>
        </authorList>
    </citation>
    <scope>NUCLEOTIDE SEQUENCE</scope>
    <source>
        <strain evidence="9">86-2</strain>
    </source>
</reference>
<dbReference type="SUPFAM" id="SSF48452">
    <property type="entry name" value="TPR-like"/>
    <property type="match status" value="1"/>
</dbReference>
<feature type="chain" id="PRO_5012465407" evidence="6">
    <location>
        <begin position="19"/>
        <end position="505"/>
    </location>
</feature>
<name>A0A212J2P7_9BACT</name>
<comment type="subcellular location">
    <subcellularLocation>
        <location evidence="1">Cell outer membrane</location>
    </subcellularLocation>
</comment>
<dbReference type="Pfam" id="PF14322">
    <property type="entry name" value="SusD-like_3"/>
    <property type="match status" value="1"/>
</dbReference>
<comment type="similarity">
    <text evidence="2">Belongs to the SusD family.</text>
</comment>
<dbReference type="Pfam" id="PF07980">
    <property type="entry name" value="SusD_RagB"/>
    <property type="match status" value="1"/>
</dbReference>
<sequence>MKKIFLLLAIIYSVSACTDLDIDPHSKLTDDTAYKEKNEFLNGLAAVYTTLGEWSEIVYKAGASSDEMIFPARGGDWKGHLQAIHSHAWDADNDELRGRYTGISNIIAVSNAFIDAVDNSAFKNDADIQVIRSEARFVRAFAYFLMVDMFGNVPLVTSSVYDANNPPKQNSRAEIYKFVEDELKELSTAALPETSVYGRVNKYTAKTLLAKLYLNAEVYLGTGNAKWQEVATLTQEIMTGSDYVLEDDFKKVFAWDNFNSKEIIFAMVCNSSYNSPENISYLFSIGDLRAKYGSFASGWNGASVLPTFYRSYDDANDVRLEAFVVGPQFDTQGNPIIQTDDSGVNRQLTYTIDYLGADPVNNADHWDGGRGGKYLMDGIGGTMIERGLNNDMPILRYADVLMMRAEALFRIDPSSAEALTLVNQVRTRNGHNPVYTLPSLTADVLLAERGREFAWEGWRRNDQIRFDKWGIAWDFKTVSDAKYKLFPIPQVQIDSNPNLKQNDGY</sequence>
<dbReference type="PROSITE" id="PS51257">
    <property type="entry name" value="PROKAR_LIPOPROTEIN"/>
    <property type="match status" value="1"/>
</dbReference>
<evidence type="ECO:0000256" key="1">
    <source>
        <dbReference type="ARBA" id="ARBA00004442"/>
    </source>
</evidence>
<organism evidence="9">
    <name type="scientific">uncultured Dysgonomonas sp</name>
    <dbReference type="NCBI Taxonomy" id="206096"/>
    <lineage>
        <taxon>Bacteria</taxon>
        <taxon>Pseudomonadati</taxon>
        <taxon>Bacteroidota</taxon>
        <taxon>Bacteroidia</taxon>
        <taxon>Bacteroidales</taxon>
        <taxon>Dysgonomonadaceae</taxon>
        <taxon>Dysgonomonas</taxon>
        <taxon>environmental samples</taxon>
    </lineage>
</organism>
<dbReference type="InterPro" id="IPR033985">
    <property type="entry name" value="SusD-like_N"/>
</dbReference>
<feature type="domain" description="SusD-like N-terminal" evidence="8">
    <location>
        <begin position="85"/>
        <end position="214"/>
    </location>
</feature>
<dbReference type="GO" id="GO:0009279">
    <property type="term" value="C:cell outer membrane"/>
    <property type="evidence" value="ECO:0007669"/>
    <property type="project" value="UniProtKB-SubCell"/>
</dbReference>
<dbReference type="AlphaFoldDB" id="A0A212J2P7"/>
<feature type="domain" description="RagB/SusD" evidence="7">
    <location>
        <begin position="261"/>
        <end position="505"/>
    </location>
</feature>
<keyword evidence="4" id="KW-0472">Membrane</keyword>
<evidence type="ECO:0000259" key="7">
    <source>
        <dbReference type="Pfam" id="PF07980"/>
    </source>
</evidence>
<accession>A0A212J2P7</accession>
<dbReference type="InterPro" id="IPR011990">
    <property type="entry name" value="TPR-like_helical_dom_sf"/>
</dbReference>
<proteinExistence type="inferred from homology"/>
<protein>
    <submittedName>
        <fullName evidence="9">Putative outer membrane protein</fullName>
    </submittedName>
</protein>
<evidence type="ECO:0000256" key="6">
    <source>
        <dbReference type="SAM" id="SignalP"/>
    </source>
</evidence>
<feature type="signal peptide" evidence="6">
    <location>
        <begin position="1"/>
        <end position="18"/>
    </location>
</feature>
<evidence type="ECO:0000256" key="5">
    <source>
        <dbReference type="ARBA" id="ARBA00023237"/>
    </source>
</evidence>
<evidence type="ECO:0000313" key="9">
    <source>
        <dbReference type="EMBL" id="SBV93736.1"/>
    </source>
</evidence>
<gene>
    <name evidence="9" type="ORF">KL86DYS2_10595</name>
</gene>